<dbReference type="GO" id="GO:0003700">
    <property type="term" value="F:DNA-binding transcription factor activity"/>
    <property type="evidence" value="ECO:0007669"/>
    <property type="project" value="TreeGrafter"/>
</dbReference>
<name>A0A4R9C1E2_9FIRM</name>
<dbReference type="InterPro" id="IPR018490">
    <property type="entry name" value="cNMP-bd_dom_sf"/>
</dbReference>
<dbReference type="InterPro" id="IPR012318">
    <property type="entry name" value="HTH_CRP"/>
</dbReference>
<dbReference type="InterPro" id="IPR014710">
    <property type="entry name" value="RmlC-like_jellyroll"/>
</dbReference>
<evidence type="ECO:0000259" key="5">
    <source>
        <dbReference type="PROSITE" id="PS51063"/>
    </source>
</evidence>
<dbReference type="GO" id="GO:0005829">
    <property type="term" value="C:cytosol"/>
    <property type="evidence" value="ECO:0007669"/>
    <property type="project" value="TreeGrafter"/>
</dbReference>
<dbReference type="RefSeq" id="WP_134711366.1">
    <property type="nucleotide sequence ID" value="NZ_CP119081.1"/>
</dbReference>
<comment type="caution">
    <text evidence="6">The sequence shown here is derived from an EMBL/GenBank/DDBJ whole genome shotgun (WGS) entry which is preliminary data.</text>
</comment>
<dbReference type="InterPro" id="IPR000595">
    <property type="entry name" value="cNMP-bd_dom"/>
</dbReference>
<dbReference type="PANTHER" id="PTHR24567:SF28">
    <property type="entry name" value="LISTERIOLYSIN REGULATORY PROTEIN"/>
    <property type="match status" value="1"/>
</dbReference>
<dbReference type="InterPro" id="IPR050397">
    <property type="entry name" value="Env_Response_Regulators"/>
</dbReference>
<dbReference type="Proteomes" id="UP000297454">
    <property type="component" value="Unassembled WGS sequence"/>
</dbReference>
<dbReference type="EMBL" id="SCFR01000023">
    <property type="protein sequence ID" value="TFF65198.1"/>
    <property type="molecule type" value="Genomic_DNA"/>
</dbReference>
<dbReference type="CDD" id="cd00038">
    <property type="entry name" value="CAP_ED"/>
    <property type="match status" value="1"/>
</dbReference>
<protein>
    <submittedName>
        <fullName evidence="6">Crp/Fnr family transcriptional regulator</fullName>
    </submittedName>
</protein>
<evidence type="ECO:0000259" key="4">
    <source>
        <dbReference type="PROSITE" id="PS50042"/>
    </source>
</evidence>
<dbReference type="SMART" id="SM00100">
    <property type="entry name" value="cNMP"/>
    <property type="match status" value="1"/>
</dbReference>
<evidence type="ECO:0000256" key="3">
    <source>
        <dbReference type="ARBA" id="ARBA00023163"/>
    </source>
</evidence>
<keyword evidence="3" id="KW-0804">Transcription</keyword>
<evidence type="ECO:0000256" key="1">
    <source>
        <dbReference type="ARBA" id="ARBA00023015"/>
    </source>
</evidence>
<feature type="domain" description="HTH crp-type" evidence="5">
    <location>
        <begin position="157"/>
        <end position="228"/>
    </location>
</feature>
<gene>
    <name evidence="6" type="ORF">EQF91_06355</name>
</gene>
<proteinExistence type="predicted"/>
<dbReference type="InterPro" id="IPR036388">
    <property type="entry name" value="WH-like_DNA-bd_sf"/>
</dbReference>
<keyword evidence="7" id="KW-1185">Reference proteome</keyword>
<feature type="domain" description="Cyclic nucleotide-binding" evidence="4">
    <location>
        <begin position="20"/>
        <end position="140"/>
    </location>
</feature>
<evidence type="ECO:0000313" key="6">
    <source>
        <dbReference type="EMBL" id="TFF65198.1"/>
    </source>
</evidence>
<organism evidence="6 7">
    <name type="scientific">Helcococcus ovis</name>
    <dbReference type="NCBI Taxonomy" id="72026"/>
    <lineage>
        <taxon>Bacteria</taxon>
        <taxon>Bacillati</taxon>
        <taxon>Bacillota</taxon>
        <taxon>Tissierellia</taxon>
        <taxon>Tissierellales</taxon>
        <taxon>Peptoniphilaceae</taxon>
        <taxon>Helcococcus</taxon>
    </lineage>
</organism>
<dbReference type="Gene3D" id="1.10.10.10">
    <property type="entry name" value="Winged helix-like DNA-binding domain superfamily/Winged helix DNA-binding domain"/>
    <property type="match status" value="1"/>
</dbReference>
<dbReference type="OrthoDB" id="9798104at2"/>
<keyword evidence="2" id="KW-0238">DNA-binding</keyword>
<dbReference type="GO" id="GO:0003677">
    <property type="term" value="F:DNA binding"/>
    <property type="evidence" value="ECO:0007669"/>
    <property type="project" value="UniProtKB-KW"/>
</dbReference>
<dbReference type="SMART" id="SM00419">
    <property type="entry name" value="HTH_CRP"/>
    <property type="match status" value="1"/>
</dbReference>
<dbReference type="PROSITE" id="PS51063">
    <property type="entry name" value="HTH_CRP_2"/>
    <property type="match status" value="1"/>
</dbReference>
<dbReference type="AlphaFoldDB" id="A0A4R9C1E2"/>
<evidence type="ECO:0000256" key="2">
    <source>
        <dbReference type="ARBA" id="ARBA00023125"/>
    </source>
</evidence>
<dbReference type="Pfam" id="PF00027">
    <property type="entry name" value="cNMP_binding"/>
    <property type="match status" value="1"/>
</dbReference>
<dbReference type="PRINTS" id="PR00034">
    <property type="entry name" value="HTHCRP"/>
</dbReference>
<evidence type="ECO:0000313" key="7">
    <source>
        <dbReference type="Proteomes" id="UP000297454"/>
    </source>
</evidence>
<reference evidence="6 7" key="1">
    <citation type="submission" date="2019-01" db="EMBL/GenBank/DDBJ databases">
        <title>Draft Genome Sequences of Helcococcus ovis Strains Isolated from the Uterus and Vagina of Dairy Cows with Metritis.</title>
        <authorList>
            <person name="Cunha F."/>
            <person name="Jeon S.J."/>
            <person name="Kutzer P."/>
            <person name="Galvao K.N."/>
        </authorList>
    </citation>
    <scope>NUCLEOTIDE SEQUENCE [LARGE SCALE GENOMIC DNA]</scope>
    <source>
        <strain evidence="6 7">KG-37</strain>
    </source>
</reference>
<keyword evidence="1" id="KW-0805">Transcription regulation</keyword>
<dbReference type="SUPFAM" id="SSF46785">
    <property type="entry name" value="Winged helix' DNA-binding domain"/>
    <property type="match status" value="1"/>
</dbReference>
<dbReference type="InterPro" id="IPR036390">
    <property type="entry name" value="WH_DNA-bd_sf"/>
</dbReference>
<dbReference type="PANTHER" id="PTHR24567">
    <property type="entry name" value="CRP FAMILY TRANSCRIPTIONAL REGULATORY PROTEIN"/>
    <property type="match status" value="1"/>
</dbReference>
<sequence length="235" mass="27259">MKYLKELFKQGKLNYKKIPLLDSLSEEEFLRIRSDFYVIEYNKGETIFRSFDPADKMYIILDGEMKISKIMSDGKEQILYIYEPGDFVGGHNILSGDRYEYTAYALNKTTVLTISSYDVNNVLKHNIKFITKVLEQSYERIRKAEDLIDRLSVISTDVRVAKLLRTLVNLYGHGTDKGILIKYNVTQEELGSLAGVSRETMSRKLNQFEEEGILKLISRGKILIKDYEKIENILI</sequence>
<dbReference type="GeneID" id="97030274"/>
<accession>A0A4R9C1E2</accession>
<dbReference type="Gene3D" id="2.60.120.10">
    <property type="entry name" value="Jelly Rolls"/>
    <property type="match status" value="1"/>
</dbReference>
<dbReference type="PROSITE" id="PS50042">
    <property type="entry name" value="CNMP_BINDING_3"/>
    <property type="match status" value="1"/>
</dbReference>
<dbReference type="SUPFAM" id="SSF51206">
    <property type="entry name" value="cAMP-binding domain-like"/>
    <property type="match status" value="1"/>
</dbReference>
<dbReference type="Pfam" id="PF13545">
    <property type="entry name" value="HTH_Crp_2"/>
    <property type="match status" value="1"/>
</dbReference>